<feature type="non-terminal residue" evidence="1">
    <location>
        <position position="1"/>
    </location>
</feature>
<sequence length="77" mass="7787">TGIGRTIAVNYNTSNLKITSTQLNTIQDITTTSSPTFAKLGLGSTSAAYTLNVVGNGFISTSLTVGTSLSALTTIGS</sequence>
<protein>
    <submittedName>
        <fullName evidence="1">Uncharacterized protein</fullName>
    </submittedName>
</protein>
<dbReference type="EMBL" id="LBVR01000033">
    <property type="protein sequence ID" value="KKQ90635.1"/>
    <property type="molecule type" value="Genomic_DNA"/>
</dbReference>
<name>A0A0G0LRP3_9BACT</name>
<comment type="caution">
    <text evidence="1">The sequence shown here is derived from an EMBL/GenBank/DDBJ whole genome shotgun (WGS) entry which is preliminary data.</text>
</comment>
<evidence type="ECO:0000313" key="2">
    <source>
        <dbReference type="Proteomes" id="UP000033841"/>
    </source>
</evidence>
<evidence type="ECO:0000313" key="1">
    <source>
        <dbReference type="EMBL" id="KKQ90635.1"/>
    </source>
</evidence>
<dbReference type="Proteomes" id="UP000033841">
    <property type="component" value="Unassembled WGS sequence"/>
</dbReference>
<gene>
    <name evidence="1" type="ORF">UT14_C0033G0025</name>
</gene>
<proteinExistence type="predicted"/>
<accession>A0A0G0LRP3</accession>
<organism evidence="1 2">
    <name type="scientific">Candidatus Shapirobacteria bacterium GW2011_GWE1_38_92</name>
    <dbReference type="NCBI Taxonomy" id="1618489"/>
    <lineage>
        <taxon>Bacteria</taxon>
        <taxon>Candidatus Shapironibacteriota</taxon>
    </lineage>
</organism>
<reference evidence="1 2" key="1">
    <citation type="journal article" date="2015" name="Nature">
        <title>rRNA introns, odd ribosomes, and small enigmatic genomes across a large radiation of phyla.</title>
        <authorList>
            <person name="Brown C.T."/>
            <person name="Hug L.A."/>
            <person name="Thomas B.C."/>
            <person name="Sharon I."/>
            <person name="Castelle C.J."/>
            <person name="Singh A."/>
            <person name="Wilkins M.J."/>
            <person name="Williams K.H."/>
            <person name="Banfield J.F."/>
        </authorList>
    </citation>
    <scope>NUCLEOTIDE SEQUENCE [LARGE SCALE GENOMIC DNA]</scope>
</reference>
<dbReference type="AlphaFoldDB" id="A0A0G0LRP3"/>